<dbReference type="RefSeq" id="XP_001315576.1">
    <property type="nucleotide sequence ID" value="XM_001315541.1"/>
</dbReference>
<reference evidence="1" key="2">
    <citation type="journal article" date="2007" name="Science">
        <title>Draft genome sequence of the sexually transmitted pathogen Trichomonas vaginalis.</title>
        <authorList>
            <person name="Carlton J.M."/>
            <person name="Hirt R.P."/>
            <person name="Silva J.C."/>
            <person name="Delcher A.L."/>
            <person name="Schatz M."/>
            <person name="Zhao Q."/>
            <person name="Wortman J.R."/>
            <person name="Bidwell S.L."/>
            <person name="Alsmark U.C.M."/>
            <person name="Besteiro S."/>
            <person name="Sicheritz-Ponten T."/>
            <person name="Noel C.J."/>
            <person name="Dacks J.B."/>
            <person name="Foster P.G."/>
            <person name="Simillion C."/>
            <person name="Van de Peer Y."/>
            <person name="Miranda-Saavedra D."/>
            <person name="Barton G.J."/>
            <person name="Westrop G.D."/>
            <person name="Mueller S."/>
            <person name="Dessi D."/>
            <person name="Fiori P.L."/>
            <person name="Ren Q."/>
            <person name="Paulsen I."/>
            <person name="Zhang H."/>
            <person name="Bastida-Corcuera F.D."/>
            <person name="Simoes-Barbosa A."/>
            <person name="Brown M.T."/>
            <person name="Hayes R.D."/>
            <person name="Mukherjee M."/>
            <person name="Okumura C.Y."/>
            <person name="Schneider R."/>
            <person name="Smith A.J."/>
            <person name="Vanacova S."/>
            <person name="Villalvazo M."/>
            <person name="Haas B.J."/>
            <person name="Pertea M."/>
            <person name="Feldblyum T.V."/>
            <person name="Utterback T.R."/>
            <person name="Shu C.L."/>
            <person name="Osoegawa K."/>
            <person name="de Jong P.J."/>
            <person name="Hrdy I."/>
            <person name="Horvathova L."/>
            <person name="Zubacova Z."/>
            <person name="Dolezal P."/>
            <person name="Malik S.B."/>
            <person name="Logsdon J.M. Jr."/>
            <person name="Henze K."/>
            <person name="Gupta A."/>
            <person name="Wang C.C."/>
            <person name="Dunne R.L."/>
            <person name="Upcroft J.A."/>
            <person name="Upcroft P."/>
            <person name="White O."/>
            <person name="Salzberg S.L."/>
            <person name="Tang P."/>
            <person name="Chiu C.-H."/>
            <person name="Lee Y.-S."/>
            <person name="Embley T.M."/>
            <person name="Coombs G.H."/>
            <person name="Mottram J.C."/>
            <person name="Tachezy J."/>
            <person name="Fraser-Liggett C.M."/>
            <person name="Johnson P.J."/>
        </authorList>
    </citation>
    <scope>NUCLEOTIDE SEQUENCE [LARGE SCALE GENOMIC DNA]</scope>
    <source>
        <strain evidence="1">G3</strain>
    </source>
</reference>
<dbReference type="Proteomes" id="UP000001542">
    <property type="component" value="Unassembled WGS sequence"/>
</dbReference>
<gene>
    <name evidence="1" type="ORF">TVAG_398780</name>
</gene>
<reference evidence="1" key="1">
    <citation type="submission" date="2006-10" db="EMBL/GenBank/DDBJ databases">
        <authorList>
            <person name="Amadeo P."/>
            <person name="Zhao Q."/>
            <person name="Wortman J."/>
            <person name="Fraser-Liggett C."/>
            <person name="Carlton J."/>
        </authorList>
    </citation>
    <scope>NUCLEOTIDE SEQUENCE</scope>
    <source>
        <strain evidence="1">G3</strain>
    </source>
</reference>
<proteinExistence type="predicted"/>
<dbReference type="AlphaFoldDB" id="A2EVG7"/>
<accession>A2EVG7</accession>
<evidence type="ECO:0000313" key="2">
    <source>
        <dbReference type="Proteomes" id="UP000001542"/>
    </source>
</evidence>
<organism evidence="1 2">
    <name type="scientific">Trichomonas vaginalis (strain ATCC PRA-98 / G3)</name>
    <dbReference type="NCBI Taxonomy" id="412133"/>
    <lineage>
        <taxon>Eukaryota</taxon>
        <taxon>Metamonada</taxon>
        <taxon>Parabasalia</taxon>
        <taxon>Trichomonadida</taxon>
        <taxon>Trichomonadidae</taxon>
        <taxon>Trichomonas</taxon>
    </lineage>
</organism>
<dbReference type="VEuPathDB" id="TrichDB:TVAG_398780"/>
<protein>
    <submittedName>
        <fullName evidence="1">Uncharacterized protein</fullName>
    </submittedName>
</protein>
<dbReference type="EMBL" id="DS113507">
    <property type="protein sequence ID" value="EAY03353.1"/>
    <property type="molecule type" value="Genomic_DNA"/>
</dbReference>
<name>A2EVG7_TRIV3</name>
<dbReference type="VEuPathDB" id="TrichDB:TVAGG3_0526700"/>
<sequence length="155" mass="18033">MDFTIENTLQQIMAKAKENPENEKKVYQSLESLLRYLQDIFFETTIEPPNQSSSNTVEPKKITKKLVNYDDKEKAKEFLEEISHRYSHSFSQPELVKFATSIGPKHGIFISRDQKRNKVLITLWLKSHFEILEQELGEYASTLQKIEEPALIAGK</sequence>
<evidence type="ECO:0000313" key="1">
    <source>
        <dbReference type="EMBL" id="EAY03353.1"/>
    </source>
</evidence>
<dbReference type="InParanoid" id="A2EVG7"/>
<dbReference type="KEGG" id="tva:4761198"/>
<keyword evidence="2" id="KW-1185">Reference proteome</keyword>